<dbReference type="PANTHER" id="PTHR20854:SF4">
    <property type="entry name" value="INOSITOL-1-MONOPHOSPHATASE-RELATED"/>
    <property type="match status" value="1"/>
</dbReference>
<feature type="binding site" evidence="2">
    <location>
        <position position="226"/>
    </location>
    <ligand>
        <name>Mg(2+)</name>
        <dbReference type="ChEBI" id="CHEBI:18420"/>
        <label>1</label>
        <note>catalytic</note>
    </ligand>
</feature>
<comment type="similarity">
    <text evidence="1">Belongs to the inositol monophosphatase superfamily.</text>
</comment>
<dbReference type="Gene3D" id="3.30.540.10">
    <property type="entry name" value="Fructose-1,6-Bisphosphatase, subunit A, domain 1"/>
    <property type="match status" value="1"/>
</dbReference>
<keyword evidence="4" id="KW-1185">Reference proteome</keyword>
<organism evidence="3 4">
    <name type="scientific">Bordetella genomosp. 12</name>
    <dbReference type="NCBI Taxonomy" id="463035"/>
    <lineage>
        <taxon>Bacteria</taxon>
        <taxon>Pseudomonadati</taxon>
        <taxon>Pseudomonadota</taxon>
        <taxon>Betaproteobacteria</taxon>
        <taxon>Burkholderiales</taxon>
        <taxon>Alcaligenaceae</taxon>
        <taxon>Bordetella</taxon>
    </lineage>
</organism>
<reference evidence="4" key="1">
    <citation type="submission" date="2017-05" db="EMBL/GenBank/DDBJ databases">
        <title>Complete and WGS of Bordetella genogroups.</title>
        <authorList>
            <person name="Spilker T."/>
            <person name="Lipuma J."/>
        </authorList>
    </citation>
    <scope>NUCLEOTIDE SEQUENCE [LARGE SCALE GENOMIC DNA]</scope>
    <source>
        <strain evidence="4">AU6712</strain>
    </source>
</reference>
<dbReference type="GO" id="GO:0006020">
    <property type="term" value="P:inositol metabolic process"/>
    <property type="evidence" value="ECO:0007669"/>
    <property type="project" value="TreeGrafter"/>
</dbReference>
<keyword evidence="2" id="KW-0460">Magnesium</keyword>
<feature type="binding site" evidence="2">
    <location>
        <position position="74"/>
    </location>
    <ligand>
        <name>Mg(2+)</name>
        <dbReference type="ChEBI" id="CHEBI:18420"/>
        <label>1</label>
        <note>catalytic</note>
    </ligand>
</feature>
<protein>
    <submittedName>
        <fullName evidence="3">Inositol monophosphatase</fullName>
    </submittedName>
</protein>
<dbReference type="PRINTS" id="PR00377">
    <property type="entry name" value="IMPHPHTASES"/>
</dbReference>
<dbReference type="Proteomes" id="UP000216429">
    <property type="component" value="Unassembled WGS sequence"/>
</dbReference>
<feature type="binding site" evidence="2">
    <location>
        <position position="97"/>
    </location>
    <ligand>
        <name>Mg(2+)</name>
        <dbReference type="ChEBI" id="CHEBI:18420"/>
        <label>1</label>
        <note>catalytic</note>
    </ligand>
</feature>
<accession>A0A261VAQ7</accession>
<keyword evidence="2" id="KW-0479">Metal-binding</keyword>
<dbReference type="Pfam" id="PF00459">
    <property type="entry name" value="Inositol_P"/>
    <property type="match status" value="1"/>
</dbReference>
<dbReference type="EMBL" id="NEVU01000003">
    <property type="protein sequence ID" value="OZI71244.1"/>
    <property type="molecule type" value="Genomic_DNA"/>
</dbReference>
<gene>
    <name evidence="3" type="ORF">CAL22_15430</name>
</gene>
<dbReference type="GO" id="GO:0046872">
    <property type="term" value="F:metal ion binding"/>
    <property type="evidence" value="ECO:0007669"/>
    <property type="project" value="UniProtKB-KW"/>
</dbReference>
<dbReference type="OrthoDB" id="9785695at2"/>
<name>A0A261VAQ7_9BORD</name>
<evidence type="ECO:0000313" key="4">
    <source>
        <dbReference type="Proteomes" id="UP000216429"/>
    </source>
</evidence>
<dbReference type="InterPro" id="IPR000760">
    <property type="entry name" value="Inositol_monophosphatase-like"/>
</dbReference>
<sequence>MSRTLTRDDLRRIMAILAEAAQVEILPRFRNLPVQAVRGKTSPRDLVTDADEGAERLISARLAKLFPGAVLIGEEASTLNPALLNMLVDAELAFLIDPIDGTRNYVAGLPLFGMMVAACHKGDVMAGIIYDPINRDAAMAIRGEGAWFEHENGSQEVMKVAQPAPPEDMDGIIATGSLPDAQRQTVNGNLAQLASTAYLRCAAHEYRMAASGHVHLLFYNKLMPWDHAAGWLLHREAGGYSAHFDGTPYKPTHRSGGLLYAPDAGSWHAAHRVLFGSDAPLLDHPANASPAS</sequence>
<dbReference type="Gene3D" id="3.40.190.80">
    <property type="match status" value="1"/>
</dbReference>
<comment type="caution">
    <text evidence="3">The sequence shown here is derived from an EMBL/GenBank/DDBJ whole genome shotgun (WGS) entry which is preliminary data.</text>
</comment>
<dbReference type="PANTHER" id="PTHR20854">
    <property type="entry name" value="INOSITOL MONOPHOSPHATASE"/>
    <property type="match status" value="1"/>
</dbReference>
<dbReference type="RefSeq" id="WP_094814731.1">
    <property type="nucleotide sequence ID" value="NZ_NEVU01000003.1"/>
</dbReference>
<evidence type="ECO:0000256" key="2">
    <source>
        <dbReference type="PIRSR" id="PIRSR600760-2"/>
    </source>
</evidence>
<feature type="binding site" evidence="2">
    <location>
        <position position="100"/>
    </location>
    <ligand>
        <name>Mg(2+)</name>
        <dbReference type="ChEBI" id="CHEBI:18420"/>
        <label>1</label>
        <note>catalytic</note>
    </ligand>
</feature>
<comment type="cofactor">
    <cofactor evidence="2">
        <name>Mg(2+)</name>
        <dbReference type="ChEBI" id="CHEBI:18420"/>
    </cofactor>
</comment>
<feature type="binding site" evidence="2">
    <location>
        <position position="99"/>
    </location>
    <ligand>
        <name>Mg(2+)</name>
        <dbReference type="ChEBI" id="CHEBI:18420"/>
        <label>1</label>
        <note>catalytic</note>
    </ligand>
</feature>
<dbReference type="GO" id="GO:0008934">
    <property type="term" value="F:inositol monophosphate 1-phosphatase activity"/>
    <property type="evidence" value="ECO:0007669"/>
    <property type="project" value="TreeGrafter"/>
</dbReference>
<evidence type="ECO:0000313" key="3">
    <source>
        <dbReference type="EMBL" id="OZI71244.1"/>
    </source>
</evidence>
<proteinExistence type="inferred from homology"/>
<evidence type="ECO:0000256" key="1">
    <source>
        <dbReference type="ARBA" id="ARBA00009759"/>
    </source>
</evidence>
<dbReference type="GO" id="GO:0007165">
    <property type="term" value="P:signal transduction"/>
    <property type="evidence" value="ECO:0007669"/>
    <property type="project" value="TreeGrafter"/>
</dbReference>
<dbReference type="SUPFAM" id="SSF56655">
    <property type="entry name" value="Carbohydrate phosphatase"/>
    <property type="match status" value="1"/>
</dbReference>
<dbReference type="AlphaFoldDB" id="A0A261VAQ7"/>